<dbReference type="GO" id="GO:0005886">
    <property type="term" value="C:plasma membrane"/>
    <property type="evidence" value="ECO:0007669"/>
    <property type="project" value="TreeGrafter"/>
</dbReference>
<evidence type="ECO:0000313" key="8">
    <source>
        <dbReference type="EMBL" id="KAH3850662.1"/>
    </source>
</evidence>
<dbReference type="AlphaFoldDB" id="A0A9D4L4V6"/>
<accession>A0A9D4L4V6</accession>
<keyword evidence="2 6" id="KW-0812">Transmembrane</keyword>
<evidence type="ECO:0000256" key="4">
    <source>
        <dbReference type="ARBA" id="ARBA00022989"/>
    </source>
</evidence>
<organism evidence="8 9">
    <name type="scientific">Dreissena polymorpha</name>
    <name type="common">Zebra mussel</name>
    <name type="synonym">Mytilus polymorpha</name>
    <dbReference type="NCBI Taxonomy" id="45954"/>
    <lineage>
        <taxon>Eukaryota</taxon>
        <taxon>Metazoa</taxon>
        <taxon>Spiralia</taxon>
        <taxon>Lophotrochozoa</taxon>
        <taxon>Mollusca</taxon>
        <taxon>Bivalvia</taxon>
        <taxon>Autobranchia</taxon>
        <taxon>Heteroconchia</taxon>
        <taxon>Euheterodonta</taxon>
        <taxon>Imparidentia</taxon>
        <taxon>Neoheterodontei</taxon>
        <taxon>Myida</taxon>
        <taxon>Dreissenoidea</taxon>
        <taxon>Dreissenidae</taxon>
        <taxon>Dreissena</taxon>
    </lineage>
</organism>
<dbReference type="PANTHER" id="PTHR24365:SF541">
    <property type="entry name" value="PROTEIN TOLL-RELATED"/>
    <property type="match status" value="1"/>
</dbReference>
<dbReference type="GO" id="GO:0038023">
    <property type="term" value="F:signaling receptor activity"/>
    <property type="evidence" value="ECO:0007669"/>
    <property type="project" value="TreeGrafter"/>
</dbReference>
<dbReference type="InterPro" id="IPR035897">
    <property type="entry name" value="Toll_tir_struct_dom_sf"/>
</dbReference>
<dbReference type="GO" id="GO:0007165">
    <property type="term" value="P:signal transduction"/>
    <property type="evidence" value="ECO:0007669"/>
    <property type="project" value="InterPro"/>
</dbReference>
<dbReference type="InterPro" id="IPR000157">
    <property type="entry name" value="TIR_dom"/>
</dbReference>
<dbReference type="EMBL" id="JAIWYP010000003">
    <property type="protein sequence ID" value="KAH3850662.1"/>
    <property type="molecule type" value="Genomic_DNA"/>
</dbReference>
<dbReference type="PROSITE" id="PS50104">
    <property type="entry name" value="TIR"/>
    <property type="match status" value="1"/>
</dbReference>
<dbReference type="SUPFAM" id="SSF52200">
    <property type="entry name" value="Toll/Interleukin receptor TIR domain"/>
    <property type="match status" value="1"/>
</dbReference>
<evidence type="ECO:0000256" key="6">
    <source>
        <dbReference type="SAM" id="Phobius"/>
    </source>
</evidence>
<dbReference type="SMART" id="SM00255">
    <property type="entry name" value="TIR"/>
    <property type="match status" value="1"/>
</dbReference>
<feature type="domain" description="TIR" evidence="7">
    <location>
        <begin position="108"/>
        <end position="251"/>
    </location>
</feature>
<sequence length="255" mass="28978">MSGNILTCQKCSDYTSVQSLLKGKTLIADFDELRCETQKHVQVEITNDLLTSLRFDCDRTTIIGATVASTVAVVSALCVGINVLRNKRKLQKREDRMARVVTNLNRGNGFAVYLIYSSVDEVFVRSAVYSPLNEKLKKLVGVERDLVCIGDEQFRVGWNIYREIYKCMERSHVAVVVLSEGFANSVFCDQEMDIAMQLKKPVILLLKGDVDINQYSEHIQLLNRTNVRILFGYEDNELVLKTTWDKVCESFLQMG</sequence>
<protein>
    <recommendedName>
        <fullName evidence="7">TIR domain-containing protein</fullName>
    </recommendedName>
</protein>
<proteinExistence type="predicted"/>
<reference evidence="8" key="1">
    <citation type="journal article" date="2019" name="bioRxiv">
        <title>The Genome of the Zebra Mussel, Dreissena polymorpha: A Resource for Invasive Species Research.</title>
        <authorList>
            <person name="McCartney M.A."/>
            <person name="Auch B."/>
            <person name="Kono T."/>
            <person name="Mallez S."/>
            <person name="Zhang Y."/>
            <person name="Obille A."/>
            <person name="Becker A."/>
            <person name="Abrahante J.E."/>
            <person name="Garbe J."/>
            <person name="Badalamenti J.P."/>
            <person name="Herman A."/>
            <person name="Mangelson H."/>
            <person name="Liachko I."/>
            <person name="Sullivan S."/>
            <person name="Sone E.D."/>
            <person name="Koren S."/>
            <person name="Silverstein K.A.T."/>
            <person name="Beckman K.B."/>
            <person name="Gohl D.M."/>
        </authorList>
    </citation>
    <scope>NUCLEOTIDE SEQUENCE</scope>
    <source>
        <strain evidence="8">Duluth1</strain>
        <tissue evidence="8">Whole animal</tissue>
    </source>
</reference>
<name>A0A9D4L4V6_DREPO</name>
<evidence type="ECO:0000256" key="2">
    <source>
        <dbReference type="ARBA" id="ARBA00022692"/>
    </source>
</evidence>
<keyword evidence="4 6" id="KW-1133">Transmembrane helix</keyword>
<comment type="caution">
    <text evidence="8">The sequence shown here is derived from an EMBL/GenBank/DDBJ whole genome shotgun (WGS) entry which is preliminary data.</text>
</comment>
<dbReference type="PANTHER" id="PTHR24365">
    <property type="entry name" value="TOLL-LIKE RECEPTOR"/>
    <property type="match status" value="1"/>
</dbReference>
<evidence type="ECO:0000256" key="5">
    <source>
        <dbReference type="ARBA" id="ARBA00023136"/>
    </source>
</evidence>
<evidence type="ECO:0000256" key="1">
    <source>
        <dbReference type="ARBA" id="ARBA00004370"/>
    </source>
</evidence>
<gene>
    <name evidence="8" type="ORF">DPMN_093087</name>
</gene>
<evidence type="ECO:0000259" key="7">
    <source>
        <dbReference type="PROSITE" id="PS50104"/>
    </source>
</evidence>
<comment type="subcellular location">
    <subcellularLocation>
        <location evidence="1">Membrane</location>
    </subcellularLocation>
</comment>
<evidence type="ECO:0000313" key="9">
    <source>
        <dbReference type="Proteomes" id="UP000828390"/>
    </source>
</evidence>
<dbReference type="Gene3D" id="3.40.50.10140">
    <property type="entry name" value="Toll/interleukin-1 receptor homology (TIR) domain"/>
    <property type="match status" value="1"/>
</dbReference>
<keyword evidence="9" id="KW-1185">Reference proteome</keyword>
<reference evidence="8" key="2">
    <citation type="submission" date="2020-11" db="EMBL/GenBank/DDBJ databases">
        <authorList>
            <person name="McCartney M.A."/>
            <person name="Auch B."/>
            <person name="Kono T."/>
            <person name="Mallez S."/>
            <person name="Becker A."/>
            <person name="Gohl D.M."/>
            <person name="Silverstein K.A.T."/>
            <person name="Koren S."/>
            <person name="Bechman K.B."/>
            <person name="Herman A."/>
            <person name="Abrahante J.E."/>
            <person name="Garbe J."/>
        </authorList>
    </citation>
    <scope>NUCLEOTIDE SEQUENCE</scope>
    <source>
        <strain evidence="8">Duluth1</strain>
        <tissue evidence="8">Whole animal</tissue>
    </source>
</reference>
<dbReference type="Proteomes" id="UP000828390">
    <property type="component" value="Unassembled WGS sequence"/>
</dbReference>
<dbReference type="Pfam" id="PF01582">
    <property type="entry name" value="TIR"/>
    <property type="match status" value="1"/>
</dbReference>
<keyword evidence="3" id="KW-0732">Signal</keyword>
<evidence type="ECO:0000256" key="3">
    <source>
        <dbReference type="ARBA" id="ARBA00022729"/>
    </source>
</evidence>
<feature type="transmembrane region" description="Helical" evidence="6">
    <location>
        <begin position="62"/>
        <end position="84"/>
    </location>
</feature>
<keyword evidence="5 6" id="KW-0472">Membrane</keyword>